<sequence length="87" mass="9627">MVKSAELTGRCAKAVLRSEEKSFSKLEDNATIAIVKKNNELSSKRVHSNVNSGLVGKEGKVISPERKGEDVLRCSRTVRVYTGLEHR</sequence>
<accession>A0AAV7PJ72</accession>
<evidence type="ECO:0000313" key="2">
    <source>
        <dbReference type="Proteomes" id="UP001066276"/>
    </source>
</evidence>
<dbReference type="AlphaFoldDB" id="A0AAV7PJ72"/>
<protein>
    <submittedName>
        <fullName evidence="1">Uncharacterized protein</fullName>
    </submittedName>
</protein>
<name>A0AAV7PJ72_PLEWA</name>
<proteinExistence type="predicted"/>
<dbReference type="EMBL" id="JANPWB010000011">
    <property type="protein sequence ID" value="KAJ1128333.1"/>
    <property type="molecule type" value="Genomic_DNA"/>
</dbReference>
<dbReference type="Proteomes" id="UP001066276">
    <property type="component" value="Chromosome 7"/>
</dbReference>
<organism evidence="1 2">
    <name type="scientific">Pleurodeles waltl</name>
    <name type="common">Iberian ribbed newt</name>
    <dbReference type="NCBI Taxonomy" id="8319"/>
    <lineage>
        <taxon>Eukaryota</taxon>
        <taxon>Metazoa</taxon>
        <taxon>Chordata</taxon>
        <taxon>Craniata</taxon>
        <taxon>Vertebrata</taxon>
        <taxon>Euteleostomi</taxon>
        <taxon>Amphibia</taxon>
        <taxon>Batrachia</taxon>
        <taxon>Caudata</taxon>
        <taxon>Salamandroidea</taxon>
        <taxon>Salamandridae</taxon>
        <taxon>Pleurodelinae</taxon>
        <taxon>Pleurodeles</taxon>
    </lineage>
</organism>
<evidence type="ECO:0000313" key="1">
    <source>
        <dbReference type="EMBL" id="KAJ1128333.1"/>
    </source>
</evidence>
<gene>
    <name evidence="1" type="ORF">NDU88_006712</name>
</gene>
<reference evidence="1" key="1">
    <citation type="journal article" date="2022" name="bioRxiv">
        <title>Sequencing and chromosome-scale assembly of the giantPleurodeles waltlgenome.</title>
        <authorList>
            <person name="Brown T."/>
            <person name="Elewa A."/>
            <person name="Iarovenko S."/>
            <person name="Subramanian E."/>
            <person name="Araus A.J."/>
            <person name="Petzold A."/>
            <person name="Susuki M."/>
            <person name="Suzuki K.-i.T."/>
            <person name="Hayashi T."/>
            <person name="Toyoda A."/>
            <person name="Oliveira C."/>
            <person name="Osipova E."/>
            <person name="Leigh N.D."/>
            <person name="Simon A."/>
            <person name="Yun M.H."/>
        </authorList>
    </citation>
    <scope>NUCLEOTIDE SEQUENCE</scope>
    <source>
        <strain evidence="1">20211129_DDA</strain>
        <tissue evidence="1">Liver</tissue>
    </source>
</reference>
<comment type="caution">
    <text evidence="1">The sequence shown here is derived from an EMBL/GenBank/DDBJ whole genome shotgun (WGS) entry which is preliminary data.</text>
</comment>
<keyword evidence="2" id="KW-1185">Reference proteome</keyword>